<name>A0A7K1YCT8_9SPHI</name>
<dbReference type="RefSeq" id="WP_160845573.1">
    <property type="nucleotide sequence ID" value="NZ_WVHT01000007.1"/>
</dbReference>
<sequence>MKTLKVASSTITATTLMTMYSYLLSAKKGKDFREPEILAKLIKRLFPGMDNASCRLSGWSAHYLVGLVFVLIYSELWEKTKLKPTLINGLILGGLSGVFGVTVWNLTLKLHPNTPAIDEKRFFGQLLPAHLVFGLFAVIGYRLVRDGYKPLAKRPEPSPDDENADQLIPLTASKY</sequence>
<evidence type="ECO:0000313" key="3">
    <source>
        <dbReference type="EMBL" id="MXV52402.1"/>
    </source>
</evidence>
<keyword evidence="2" id="KW-1133">Transmembrane helix</keyword>
<evidence type="ECO:0000313" key="4">
    <source>
        <dbReference type="Proteomes" id="UP000466586"/>
    </source>
</evidence>
<accession>A0A7K1YCT8</accession>
<dbReference type="EMBL" id="WVHT01000007">
    <property type="protein sequence ID" value="MXV52402.1"/>
    <property type="molecule type" value="Genomic_DNA"/>
</dbReference>
<evidence type="ECO:0000256" key="2">
    <source>
        <dbReference type="SAM" id="Phobius"/>
    </source>
</evidence>
<evidence type="ECO:0000256" key="1">
    <source>
        <dbReference type="SAM" id="MobiDB-lite"/>
    </source>
</evidence>
<dbReference type="AlphaFoldDB" id="A0A7K1YCT8"/>
<proteinExistence type="predicted"/>
<feature type="transmembrane region" description="Helical" evidence="2">
    <location>
        <begin position="56"/>
        <end position="74"/>
    </location>
</feature>
<comment type="caution">
    <text evidence="3">The sequence shown here is derived from an EMBL/GenBank/DDBJ whole genome shotgun (WGS) entry which is preliminary data.</text>
</comment>
<gene>
    <name evidence="3" type="ORF">GS399_15615</name>
</gene>
<evidence type="ECO:0008006" key="5">
    <source>
        <dbReference type="Google" id="ProtNLM"/>
    </source>
</evidence>
<reference evidence="3 4" key="1">
    <citation type="submission" date="2019-11" db="EMBL/GenBank/DDBJ databases">
        <title>Pedobacter sp. HMF7647 Genome sequencing and assembly.</title>
        <authorList>
            <person name="Kang H."/>
            <person name="Kim H."/>
            <person name="Joh K."/>
        </authorList>
    </citation>
    <scope>NUCLEOTIDE SEQUENCE [LARGE SCALE GENOMIC DNA]</scope>
    <source>
        <strain evidence="3 4">HMF7647</strain>
    </source>
</reference>
<organism evidence="3 4">
    <name type="scientific">Hufsiella arboris</name>
    <dbReference type="NCBI Taxonomy" id="2695275"/>
    <lineage>
        <taxon>Bacteria</taxon>
        <taxon>Pseudomonadati</taxon>
        <taxon>Bacteroidota</taxon>
        <taxon>Sphingobacteriia</taxon>
        <taxon>Sphingobacteriales</taxon>
        <taxon>Sphingobacteriaceae</taxon>
        <taxon>Hufsiella</taxon>
    </lineage>
</organism>
<keyword evidence="2" id="KW-0472">Membrane</keyword>
<keyword evidence="2" id="KW-0812">Transmembrane</keyword>
<feature type="transmembrane region" description="Helical" evidence="2">
    <location>
        <begin position="86"/>
        <end position="106"/>
    </location>
</feature>
<keyword evidence="4" id="KW-1185">Reference proteome</keyword>
<protein>
    <recommendedName>
        <fullName evidence="5">DUF2938 family protein</fullName>
    </recommendedName>
</protein>
<feature type="transmembrane region" description="Helical" evidence="2">
    <location>
        <begin position="126"/>
        <end position="144"/>
    </location>
</feature>
<dbReference type="Proteomes" id="UP000466586">
    <property type="component" value="Unassembled WGS sequence"/>
</dbReference>
<feature type="region of interest" description="Disordered" evidence="1">
    <location>
        <begin position="152"/>
        <end position="175"/>
    </location>
</feature>